<feature type="region of interest" description="Disordered" evidence="1">
    <location>
        <begin position="1"/>
        <end position="107"/>
    </location>
</feature>
<gene>
    <name evidence="3" type="ORF">H9Q72_012501</name>
</gene>
<dbReference type="EMBL" id="JADFTT010000672">
    <property type="protein sequence ID" value="KAG5759375.1"/>
    <property type="molecule type" value="Genomic_DNA"/>
</dbReference>
<feature type="compositionally biased region" description="Low complexity" evidence="1">
    <location>
        <begin position="88"/>
        <end position="106"/>
    </location>
</feature>
<feature type="domain" description="PD-(D/E)XK nuclease-like" evidence="2">
    <location>
        <begin position="188"/>
        <end position="400"/>
    </location>
</feature>
<comment type="caution">
    <text evidence="3">The sequence shown here is derived from an EMBL/GenBank/DDBJ whole genome shotgun (WGS) entry which is preliminary data.</text>
</comment>
<sequence length="421" mass="47172">MSQNHNSSISDWLKRIPASPSAQKISPPRLQKRQYPPSPSMSSASAKKRKKAGSDIIWSQKIPPPLPQTPGSRVRDPFVDEDATPRAPTDTTSTSGVSTSGRSSPTKRLNELALDPKGVDFREFTTVDYPSQVFTALWSISQLARGNRVISPEMRADIERAVEKKEGEWFRLLMSYVIAMTTTNDFSGKARTSATDGDLEYSWNMEVHQAVLDLALRDLRDHVEGDRVNFKFCPSARIMIEYQPGTVPESKMIDFCAVIEPEAESLAGIDRLRKVLPMTSTNHTSHNPLLKKPLCLAIEIKPPGEKWNTARLQVGVWLAAQWTLLARLVSDADGSFEGLDFLPGIIVQGHEWYFVASGREGTKAVLWTMKGFGATSDVIGIYKIVSVLQYLANWAETVYWPWFKKNALRVERREEASQDDM</sequence>
<dbReference type="OrthoDB" id="4161186at2759"/>
<accession>A0A9P7HHE2</accession>
<name>A0A9P7HHE2_9HYPO</name>
<evidence type="ECO:0000259" key="2">
    <source>
        <dbReference type="Pfam" id="PF20516"/>
    </source>
</evidence>
<dbReference type="AlphaFoldDB" id="A0A9P7HHE2"/>
<evidence type="ECO:0000313" key="3">
    <source>
        <dbReference type="EMBL" id="KAG5759375.1"/>
    </source>
</evidence>
<evidence type="ECO:0000313" key="4">
    <source>
        <dbReference type="Proteomes" id="UP000750502"/>
    </source>
</evidence>
<dbReference type="Proteomes" id="UP000750502">
    <property type="component" value="Unassembled WGS sequence"/>
</dbReference>
<feature type="compositionally biased region" description="Polar residues" evidence="1">
    <location>
        <begin position="1"/>
        <end position="10"/>
    </location>
</feature>
<reference evidence="3" key="1">
    <citation type="journal article" date="2020" name="bioRxiv">
        <title>Historical genomics reveals the evolutionary mechanisms behind multiple outbreaks of the host-specific coffee wilt pathogen Fusarium xylarioides.</title>
        <authorList>
            <person name="Peck D."/>
            <person name="Nowell R.W."/>
            <person name="Flood J."/>
            <person name="Ryan M.J."/>
            <person name="Barraclough T.G."/>
        </authorList>
    </citation>
    <scope>NUCLEOTIDE SEQUENCE</scope>
    <source>
        <strain evidence="3">IMI 127659i</strain>
    </source>
</reference>
<dbReference type="InterPro" id="IPR046797">
    <property type="entry name" value="PDDEXK_12"/>
</dbReference>
<protein>
    <recommendedName>
        <fullName evidence="2">PD-(D/E)XK nuclease-like domain-containing protein</fullName>
    </recommendedName>
</protein>
<keyword evidence="4" id="KW-1185">Reference proteome</keyword>
<organism evidence="3 4">
    <name type="scientific">Fusarium xylarioides</name>
    <dbReference type="NCBI Taxonomy" id="221167"/>
    <lineage>
        <taxon>Eukaryota</taxon>
        <taxon>Fungi</taxon>
        <taxon>Dikarya</taxon>
        <taxon>Ascomycota</taxon>
        <taxon>Pezizomycotina</taxon>
        <taxon>Sordariomycetes</taxon>
        <taxon>Hypocreomycetidae</taxon>
        <taxon>Hypocreales</taxon>
        <taxon>Nectriaceae</taxon>
        <taxon>Fusarium</taxon>
        <taxon>Fusarium fujikuroi species complex</taxon>
    </lineage>
</organism>
<evidence type="ECO:0000256" key="1">
    <source>
        <dbReference type="SAM" id="MobiDB-lite"/>
    </source>
</evidence>
<proteinExistence type="predicted"/>
<dbReference type="Pfam" id="PF20516">
    <property type="entry name" value="PDDEXK_12"/>
    <property type="match status" value="1"/>
</dbReference>
<reference evidence="3" key="2">
    <citation type="submission" date="2020-10" db="EMBL/GenBank/DDBJ databases">
        <authorList>
            <person name="Peck L.D."/>
            <person name="Nowell R.W."/>
            <person name="Flood J."/>
            <person name="Ryan M.J."/>
            <person name="Barraclough T.G."/>
        </authorList>
    </citation>
    <scope>NUCLEOTIDE SEQUENCE</scope>
    <source>
        <strain evidence="3">IMI 127659i</strain>
    </source>
</reference>